<comment type="caution">
    <text evidence="1">The sequence shown here is derived from an EMBL/GenBank/DDBJ whole genome shotgun (WGS) entry which is preliminary data.</text>
</comment>
<dbReference type="EMBL" id="CAJOBC010033529">
    <property type="protein sequence ID" value="CAF4101213.1"/>
    <property type="molecule type" value="Genomic_DNA"/>
</dbReference>
<evidence type="ECO:0000313" key="3">
    <source>
        <dbReference type="Proteomes" id="UP000663829"/>
    </source>
</evidence>
<sequence>MHCKQLIDDVVFMFKYIRNEKLEENYEEILDDLTELCDITDHFIAPLNERFSTHQWLLLSLSRLIPAFIEGKPFDDIKEAVEIYQTLLHGSTSVNKQEFLLYQKK</sequence>
<gene>
    <name evidence="1" type="ORF">GPM918_LOCUS28115</name>
    <name evidence="2" type="ORF">SRO942_LOCUS28575</name>
</gene>
<organism evidence="1 3">
    <name type="scientific">Didymodactylos carnosus</name>
    <dbReference type="NCBI Taxonomy" id="1234261"/>
    <lineage>
        <taxon>Eukaryota</taxon>
        <taxon>Metazoa</taxon>
        <taxon>Spiralia</taxon>
        <taxon>Gnathifera</taxon>
        <taxon>Rotifera</taxon>
        <taxon>Eurotatoria</taxon>
        <taxon>Bdelloidea</taxon>
        <taxon>Philodinida</taxon>
        <taxon>Philodinidae</taxon>
        <taxon>Didymodactylos</taxon>
    </lineage>
</organism>
<accession>A0A815CW51</accession>
<dbReference type="EMBL" id="CAJNOQ010012128">
    <property type="protein sequence ID" value="CAF1292618.1"/>
    <property type="molecule type" value="Genomic_DNA"/>
</dbReference>
<protein>
    <submittedName>
        <fullName evidence="1">Uncharacterized protein</fullName>
    </submittedName>
</protein>
<dbReference type="Proteomes" id="UP000681722">
    <property type="component" value="Unassembled WGS sequence"/>
</dbReference>
<proteinExistence type="predicted"/>
<evidence type="ECO:0000313" key="1">
    <source>
        <dbReference type="EMBL" id="CAF1292618.1"/>
    </source>
</evidence>
<evidence type="ECO:0000313" key="2">
    <source>
        <dbReference type="EMBL" id="CAF4101213.1"/>
    </source>
</evidence>
<name>A0A815CW51_9BILA</name>
<dbReference type="AlphaFoldDB" id="A0A815CW51"/>
<keyword evidence="3" id="KW-1185">Reference proteome</keyword>
<reference evidence="1" key="1">
    <citation type="submission" date="2021-02" db="EMBL/GenBank/DDBJ databases">
        <authorList>
            <person name="Nowell W R."/>
        </authorList>
    </citation>
    <scope>NUCLEOTIDE SEQUENCE</scope>
</reference>
<dbReference type="Proteomes" id="UP000663829">
    <property type="component" value="Unassembled WGS sequence"/>
</dbReference>